<comment type="caution">
    <text evidence="1">The sequence shown here is derived from an EMBL/GenBank/DDBJ whole genome shotgun (WGS) entry which is preliminary data.</text>
</comment>
<proteinExistence type="predicted"/>
<dbReference type="AlphaFoldDB" id="A0AAJ1BEU0"/>
<sequence length="133" mass="15056">MHTTLNKWLEELEDETRLYVLDEVNQEAQSNMVAFGFNEALLNEWGKESVTAFLNACAKLYHRKGGGHNFVFYSWLDEQAAQIRISAVSQTHEKLPFSCKLNPTNLGQVVDGIYCGDSGLFTKGALDLWCQHI</sequence>
<evidence type="ECO:0000313" key="1">
    <source>
        <dbReference type="EMBL" id="MCH4293401.1"/>
    </source>
</evidence>
<gene>
    <name evidence="1" type="ORF">MJ923_03670</name>
</gene>
<dbReference type="EMBL" id="JAKUDL010000001">
    <property type="protein sequence ID" value="MCH4293401.1"/>
    <property type="molecule type" value="Genomic_DNA"/>
</dbReference>
<keyword evidence="2" id="KW-1185">Reference proteome</keyword>
<name>A0AAJ1BEU0_9GAMM</name>
<organism evidence="1 2">
    <name type="scientific">Shewanella zhuhaiensis</name>
    <dbReference type="NCBI Taxonomy" id="2919576"/>
    <lineage>
        <taxon>Bacteria</taxon>
        <taxon>Pseudomonadati</taxon>
        <taxon>Pseudomonadota</taxon>
        <taxon>Gammaproteobacteria</taxon>
        <taxon>Alteromonadales</taxon>
        <taxon>Shewanellaceae</taxon>
        <taxon>Shewanella</taxon>
    </lineage>
</organism>
<reference evidence="1 2" key="1">
    <citation type="submission" date="2022-02" db="EMBL/GenBank/DDBJ databases">
        <title>The genome sequence of Shewanella sp. 3B26.</title>
        <authorList>
            <person name="Du J."/>
        </authorList>
    </citation>
    <scope>NUCLEOTIDE SEQUENCE [LARGE SCALE GENOMIC DNA]</scope>
    <source>
        <strain evidence="1 2">3B26</strain>
    </source>
</reference>
<dbReference type="RefSeq" id="WP_240589940.1">
    <property type="nucleotide sequence ID" value="NZ_JAKUDL010000001.1"/>
</dbReference>
<protein>
    <submittedName>
        <fullName evidence="1">Uncharacterized protein</fullName>
    </submittedName>
</protein>
<dbReference type="Proteomes" id="UP001297581">
    <property type="component" value="Unassembled WGS sequence"/>
</dbReference>
<evidence type="ECO:0000313" key="2">
    <source>
        <dbReference type="Proteomes" id="UP001297581"/>
    </source>
</evidence>
<accession>A0AAJ1BEU0</accession>